<feature type="non-terminal residue" evidence="3">
    <location>
        <position position="95"/>
    </location>
</feature>
<feature type="domain" description="Phytochrome chromophore attachment site" evidence="2">
    <location>
        <begin position="1"/>
        <end position="51"/>
    </location>
</feature>
<evidence type="ECO:0000256" key="1">
    <source>
        <dbReference type="ARBA" id="ARBA00008235"/>
    </source>
</evidence>
<dbReference type="InterPro" id="IPR029016">
    <property type="entry name" value="GAF-like_dom_sf"/>
</dbReference>
<dbReference type="EMBL" id="JQ414005">
    <property type="protein sequence ID" value="AFI60258.1"/>
    <property type="molecule type" value="Genomic_DNA"/>
</dbReference>
<dbReference type="InterPro" id="IPR016132">
    <property type="entry name" value="Phyto_chromo_attachment"/>
</dbReference>
<name>I1W273_POSOC</name>
<dbReference type="Gene3D" id="3.30.450.40">
    <property type="match status" value="1"/>
</dbReference>
<proteinExistence type="inferred from homology"/>
<protein>
    <submittedName>
        <fullName evidence="3">Phytochrome B</fullName>
    </submittedName>
</protein>
<feature type="non-terminal residue" evidence="3">
    <location>
        <position position="1"/>
    </location>
</feature>
<comment type="similarity">
    <text evidence="1">Belongs to the phytochrome family.</text>
</comment>
<dbReference type="AlphaFoldDB" id="I1W273"/>
<evidence type="ECO:0000259" key="2">
    <source>
        <dbReference type="PROSITE" id="PS50046"/>
    </source>
</evidence>
<dbReference type="SUPFAM" id="SSF55781">
    <property type="entry name" value="GAF domain-like"/>
    <property type="match status" value="1"/>
</dbReference>
<accession>I1W273</accession>
<sequence>VYKFHEDEHGEVVAESKKDDLEPYIGLHYPAIDIPQASRFLFKQKGIGKMIVVQASASCCLLPVPDAPPKFMIVLRGLLASQIQMRSLSPSTTAM</sequence>
<reference evidence="3" key="1">
    <citation type="submission" date="2012-01" db="EMBL/GenBank/DDBJ databases">
        <title>In Posidonia oceanica (L.) Delile light deficiency induces a repatterning of genome methylation involving light-responsive genes.</title>
        <authorList>
            <consortium name="University of Calabria"/>
            <person name="Maria G."/>
            <person name="Adriana C."/>
            <person name="Leonardo B."/>
            <person name="Maria Beatrice B."/>
        </authorList>
    </citation>
    <scope>NUCLEOTIDE SEQUENCE</scope>
</reference>
<evidence type="ECO:0000313" key="3">
    <source>
        <dbReference type="EMBL" id="AFI60258.1"/>
    </source>
</evidence>
<dbReference type="PROSITE" id="PS50046">
    <property type="entry name" value="PHYTOCHROME_2"/>
    <property type="match status" value="1"/>
</dbReference>
<organism evidence="3">
    <name type="scientific">Posidonia oceanica</name>
    <name type="common">Mediterranean tapeweed</name>
    <dbReference type="NCBI Taxonomy" id="55489"/>
    <lineage>
        <taxon>Eukaryota</taxon>
        <taxon>Viridiplantae</taxon>
        <taxon>Streptophyta</taxon>
        <taxon>Embryophyta</taxon>
        <taxon>Tracheophyta</taxon>
        <taxon>Spermatophyta</taxon>
        <taxon>Magnoliopsida</taxon>
        <taxon>Liliopsida</taxon>
        <taxon>Posidoniaceae</taxon>
        <taxon>Posidonia</taxon>
    </lineage>
</organism>